<feature type="binding site" evidence="11">
    <location>
        <position position="162"/>
    </location>
    <ligand>
        <name>ATP</name>
        <dbReference type="ChEBI" id="CHEBI:30616"/>
    </ligand>
</feature>
<name>A0ABN0N0I3_9CHLA</name>
<dbReference type="SUPFAM" id="SSF53633">
    <property type="entry name" value="Carbamate kinase-like"/>
    <property type="match status" value="1"/>
</dbReference>
<evidence type="ECO:0000256" key="9">
    <source>
        <dbReference type="ARBA" id="ARBA00022975"/>
    </source>
</evidence>
<dbReference type="CDD" id="cd04254">
    <property type="entry name" value="AAK_UMPK-PyrH-Ec"/>
    <property type="match status" value="1"/>
</dbReference>
<evidence type="ECO:0000256" key="10">
    <source>
        <dbReference type="ARBA" id="ARBA00047767"/>
    </source>
</evidence>
<dbReference type="RefSeq" id="WP_020370762.1">
    <property type="nucleotide sequence ID" value="NZ_APJW01000001.1"/>
</dbReference>
<keyword evidence="14" id="KW-1185">Reference proteome</keyword>
<sequence>MSKRVSRVLFKISGEALSKESGTRIDEVRLSRLVSELRAVRNCDVEVAVVLGGGNILRGLSEQKELQINRVSADQMGMLATLINGMALADALKADDIPCVLTSTLSCPQLADLYNPQKSSEALSQGKILICTTGAGSPYLTTDTGAALRACELKADVLLKATMHVDGVYNKDPREFPDAVRYDKISYKDFLAQQLGVMDSSAISLCMDSCIPIRIFSFTKHSLEQAVFDESIGTLICCEDMI</sequence>
<evidence type="ECO:0000256" key="6">
    <source>
        <dbReference type="ARBA" id="ARBA00022741"/>
    </source>
</evidence>
<feature type="binding site" evidence="11">
    <location>
        <begin position="135"/>
        <end position="142"/>
    </location>
    <ligand>
        <name>UMP</name>
        <dbReference type="ChEBI" id="CHEBI:57865"/>
    </ligand>
</feature>
<keyword evidence="6 11" id="KW-0547">Nucleotide-binding</keyword>
<evidence type="ECO:0000256" key="1">
    <source>
        <dbReference type="ARBA" id="ARBA00004496"/>
    </source>
</evidence>
<feature type="binding site" evidence="11">
    <location>
        <position position="169"/>
    </location>
    <ligand>
        <name>ATP</name>
        <dbReference type="ChEBI" id="CHEBI:30616"/>
    </ligand>
</feature>
<evidence type="ECO:0000259" key="12">
    <source>
        <dbReference type="Pfam" id="PF00696"/>
    </source>
</evidence>
<keyword evidence="4 11" id="KW-0963">Cytoplasm</keyword>
<dbReference type="PANTHER" id="PTHR42833">
    <property type="entry name" value="URIDYLATE KINASE"/>
    <property type="match status" value="1"/>
</dbReference>
<comment type="similarity">
    <text evidence="3 11">Belongs to the UMP kinase family.</text>
</comment>
<comment type="caution">
    <text evidence="13">The sequence shown here is derived from an EMBL/GenBank/DDBJ whole genome shotgun (WGS) entry which is preliminary data.</text>
</comment>
<dbReference type="PANTHER" id="PTHR42833:SF4">
    <property type="entry name" value="URIDYLATE KINASE PUMPKIN, CHLOROPLASTIC"/>
    <property type="match status" value="1"/>
</dbReference>
<reference evidence="13 14" key="1">
    <citation type="submission" date="2013-07" db="EMBL/GenBank/DDBJ databases">
        <title>Isolation of a new Chlamydia species from the feral Sacred Ibis (Threskiornis aethiopicus): Chlamydia ibidis.</title>
        <authorList>
            <person name="Vorimore F."/>
            <person name="Hsia R.-C."/>
            <person name="Huot-Creasy H."/>
            <person name="Bastian S."/>
            <person name="Deruyter L."/>
            <person name="Passet A."/>
            <person name="Sachse K."/>
            <person name="Bavoil P."/>
            <person name="Myers G."/>
            <person name="Laroucau K."/>
        </authorList>
    </citation>
    <scope>NUCLEOTIDE SEQUENCE [LARGE SCALE GENOMIC DNA]</scope>
    <source>
        <strain evidence="13 14">10-1398/6</strain>
    </source>
</reference>
<dbReference type="InterPro" id="IPR001048">
    <property type="entry name" value="Asp/Glu/Uridylate_kinase"/>
</dbReference>
<gene>
    <name evidence="11 13" type="primary">pyrH</name>
    <name evidence="13" type="ORF">H359_0114</name>
</gene>
<evidence type="ECO:0000256" key="4">
    <source>
        <dbReference type="ARBA" id="ARBA00022490"/>
    </source>
</evidence>
<feature type="binding site" evidence="11">
    <location>
        <position position="74"/>
    </location>
    <ligand>
        <name>UMP</name>
        <dbReference type="ChEBI" id="CHEBI:57865"/>
    </ligand>
</feature>
<feature type="binding site" evidence="11">
    <location>
        <position position="58"/>
    </location>
    <ligand>
        <name>ATP</name>
        <dbReference type="ChEBI" id="CHEBI:30616"/>
    </ligand>
</feature>
<evidence type="ECO:0000256" key="7">
    <source>
        <dbReference type="ARBA" id="ARBA00022777"/>
    </source>
</evidence>
<keyword evidence="7 11" id="KW-0418">Kinase</keyword>
<comment type="caution">
    <text evidence="11">Lacks conserved residue(s) required for the propagation of feature annotation.</text>
</comment>
<evidence type="ECO:0000313" key="14">
    <source>
        <dbReference type="Proteomes" id="UP000016064"/>
    </source>
</evidence>
<comment type="activity regulation">
    <text evidence="11">Inhibited by UTP.</text>
</comment>
<feature type="binding site" evidence="11">
    <location>
        <position position="53"/>
    </location>
    <ligand>
        <name>UMP</name>
        <dbReference type="ChEBI" id="CHEBI:57865"/>
    </ligand>
</feature>
<comment type="catalytic activity">
    <reaction evidence="10 11">
        <text>UMP + ATP = UDP + ADP</text>
        <dbReference type="Rhea" id="RHEA:24400"/>
        <dbReference type="ChEBI" id="CHEBI:30616"/>
        <dbReference type="ChEBI" id="CHEBI:57865"/>
        <dbReference type="ChEBI" id="CHEBI:58223"/>
        <dbReference type="ChEBI" id="CHEBI:456216"/>
        <dbReference type="EC" id="2.7.4.22"/>
    </reaction>
</comment>
<feature type="binding site" evidence="11">
    <location>
        <position position="172"/>
    </location>
    <ligand>
        <name>ATP</name>
        <dbReference type="ChEBI" id="CHEBI:30616"/>
    </ligand>
</feature>
<keyword evidence="5 11" id="KW-0808">Transferase</keyword>
<evidence type="ECO:0000256" key="11">
    <source>
        <dbReference type="HAMAP-Rule" id="MF_01220"/>
    </source>
</evidence>
<comment type="subcellular location">
    <subcellularLocation>
        <location evidence="1 11">Cytoplasm</location>
    </subcellularLocation>
</comment>
<keyword evidence="9 11" id="KW-0665">Pyrimidine biosynthesis</keyword>
<dbReference type="InterPro" id="IPR011817">
    <property type="entry name" value="Uridylate_kinase"/>
</dbReference>
<dbReference type="PIRSF" id="PIRSF005650">
    <property type="entry name" value="Uridylate_kin"/>
    <property type="match status" value="1"/>
</dbReference>
<dbReference type="HAMAP" id="MF_01220_B">
    <property type="entry name" value="PyrH_B"/>
    <property type="match status" value="1"/>
</dbReference>
<dbReference type="Proteomes" id="UP000016064">
    <property type="component" value="Unassembled WGS sequence"/>
</dbReference>
<evidence type="ECO:0000256" key="5">
    <source>
        <dbReference type="ARBA" id="ARBA00022679"/>
    </source>
</evidence>
<dbReference type="Pfam" id="PF00696">
    <property type="entry name" value="AA_kinase"/>
    <property type="match status" value="1"/>
</dbReference>
<feature type="binding site" evidence="11">
    <location>
        <begin position="11"/>
        <end position="14"/>
    </location>
    <ligand>
        <name>ATP</name>
        <dbReference type="ChEBI" id="CHEBI:30616"/>
    </ligand>
</feature>
<evidence type="ECO:0000256" key="2">
    <source>
        <dbReference type="ARBA" id="ARBA00004791"/>
    </source>
</evidence>
<evidence type="ECO:0000256" key="3">
    <source>
        <dbReference type="ARBA" id="ARBA00007614"/>
    </source>
</evidence>
<dbReference type="EMBL" id="APJW01000001">
    <property type="protein sequence ID" value="EQM63105.1"/>
    <property type="molecule type" value="Genomic_DNA"/>
</dbReference>
<comment type="pathway">
    <text evidence="2 11">Pyrimidine metabolism; CTP biosynthesis via de novo pathway; UDP from UMP (UMPK route): step 1/1.</text>
</comment>
<organism evidence="13 14">
    <name type="scientific">Chlamydia ibidis 10-1398/6</name>
    <dbReference type="NCBI Taxonomy" id="1046581"/>
    <lineage>
        <taxon>Bacteria</taxon>
        <taxon>Pseudomonadati</taxon>
        <taxon>Chlamydiota</taxon>
        <taxon>Chlamydiia</taxon>
        <taxon>Chlamydiales</taxon>
        <taxon>Chlamydiaceae</taxon>
        <taxon>Chlamydia/Chlamydophila group</taxon>
        <taxon>Chlamydia</taxon>
    </lineage>
</organism>
<dbReference type="NCBIfam" id="TIGR02075">
    <property type="entry name" value="pyrH_bact"/>
    <property type="match status" value="1"/>
</dbReference>
<dbReference type="Gene3D" id="3.40.1160.10">
    <property type="entry name" value="Acetylglutamate kinase-like"/>
    <property type="match status" value="1"/>
</dbReference>
<proteinExistence type="inferred from homology"/>
<keyword evidence="8 11" id="KW-0067">ATP-binding</keyword>
<comment type="function">
    <text evidence="11">Catalyzes the reversible phosphorylation of UMP to UDP.</text>
</comment>
<accession>A0ABN0N0I3</accession>
<protein>
    <recommendedName>
        <fullName evidence="11">Uridylate kinase</fullName>
        <shortName evidence="11">UK</shortName>
        <ecNumber evidence="11">2.7.4.22</ecNumber>
    </recommendedName>
    <alternativeName>
        <fullName evidence="11">Uridine monophosphate kinase</fullName>
        <shortName evidence="11">UMP kinase</shortName>
        <shortName evidence="11">UMPK</shortName>
    </alternativeName>
</protein>
<dbReference type="InterPro" id="IPR015963">
    <property type="entry name" value="Uridylate_kinase_bac"/>
</dbReference>
<dbReference type="InterPro" id="IPR036393">
    <property type="entry name" value="AceGlu_kinase-like_sf"/>
</dbReference>
<feature type="binding site" evidence="11">
    <location>
        <position position="54"/>
    </location>
    <ligand>
        <name>ATP</name>
        <dbReference type="ChEBI" id="CHEBI:30616"/>
    </ligand>
</feature>
<feature type="domain" description="Aspartate/glutamate/uridylate kinase" evidence="12">
    <location>
        <begin position="7"/>
        <end position="217"/>
    </location>
</feature>
<dbReference type="EC" id="2.7.4.22" evidence="11"/>
<evidence type="ECO:0000256" key="8">
    <source>
        <dbReference type="ARBA" id="ARBA00022840"/>
    </source>
</evidence>
<comment type="subunit">
    <text evidence="11">Homohexamer.</text>
</comment>
<evidence type="ECO:0000313" key="13">
    <source>
        <dbReference type="EMBL" id="EQM63105.1"/>
    </source>
</evidence>
<dbReference type="GO" id="GO:0033862">
    <property type="term" value="F:UMP kinase activity"/>
    <property type="evidence" value="ECO:0007669"/>
    <property type="project" value="UniProtKB-EC"/>
</dbReference>